<feature type="domain" description="Putative plant transposon protein" evidence="2">
    <location>
        <begin position="17"/>
        <end position="196"/>
    </location>
</feature>
<comment type="caution">
    <text evidence="3">The sequence shown here is derived from an EMBL/GenBank/DDBJ whole genome shotgun (WGS) entry which is preliminary data.</text>
</comment>
<reference evidence="3" key="1">
    <citation type="submission" date="2017-07" db="EMBL/GenBank/DDBJ databases">
        <title>Taro Niue Genome Assembly and Annotation.</title>
        <authorList>
            <person name="Atibalentja N."/>
            <person name="Keating K."/>
            <person name="Fields C.J."/>
        </authorList>
    </citation>
    <scope>NUCLEOTIDE SEQUENCE</scope>
    <source>
        <strain evidence="3">Niue_2</strain>
        <tissue evidence="3">Leaf</tissue>
    </source>
</reference>
<proteinExistence type="predicted"/>
<feature type="compositionally biased region" description="Low complexity" evidence="1">
    <location>
        <begin position="590"/>
        <end position="609"/>
    </location>
</feature>
<dbReference type="AlphaFoldDB" id="A0A843VXH3"/>
<keyword evidence="4" id="KW-1185">Reference proteome</keyword>
<gene>
    <name evidence="3" type="ORF">Taro_031763</name>
</gene>
<dbReference type="InterPro" id="IPR046796">
    <property type="entry name" value="Transposase_32_dom"/>
</dbReference>
<name>A0A843VXH3_COLES</name>
<dbReference type="EMBL" id="NMUH01002286">
    <property type="protein sequence ID" value="MQL99047.1"/>
    <property type="molecule type" value="Genomic_DNA"/>
</dbReference>
<feature type="compositionally biased region" description="Pro residues" evidence="1">
    <location>
        <begin position="566"/>
        <end position="580"/>
    </location>
</feature>
<protein>
    <recommendedName>
        <fullName evidence="2">Putative plant transposon protein domain-containing protein</fullName>
    </recommendedName>
</protein>
<dbReference type="Proteomes" id="UP000652761">
    <property type="component" value="Unassembled WGS sequence"/>
</dbReference>
<organism evidence="3 4">
    <name type="scientific">Colocasia esculenta</name>
    <name type="common">Wild taro</name>
    <name type="synonym">Arum esculentum</name>
    <dbReference type="NCBI Taxonomy" id="4460"/>
    <lineage>
        <taxon>Eukaryota</taxon>
        <taxon>Viridiplantae</taxon>
        <taxon>Streptophyta</taxon>
        <taxon>Embryophyta</taxon>
        <taxon>Tracheophyta</taxon>
        <taxon>Spermatophyta</taxon>
        <taxon>Magnoliopsida</taxon>
        <taxon>Liliopsida</taxon>
        <taxon>Araceae</taxon>
        <taxon>Aroideae</taxon>
        <taxon>Colocasieae</taxon>
        <taxon>Colocasia</taxon>
    </lineage>
</organism>
<evidence type="ECO:0000313" key="4">
    <source>
        <dbReference type="Proteomes" id="UP000652761"/>
    </source>
</evidence>
<accession>A0A843VXH3</accession>
<feature type="compositionally biased region" description="Low complexity" evidence="1">
    <location>
        <begin position="618"/>
        <end position="633"/>
    </location>
</feature>
<feature type="region of interest" description="Disordered" evidence="1">
    <location>
        <begin position="474"/>
        <end position="643"/>
    </location>
</feature>
<evidence type="ECO:0000313" key="3">
    <source>
        <dbReference type="EMBL" id="MQL99047.1"/>
    </source>
</evidence>
<evidence type="ECO:0000256" key="1">
    <source>
        <dbReference type="SAM" id="MobiDB-lite"/>
    </source>
</evidence>
<dbReference type="Pfam" id="PF20167">
    <property type="entry name" value="Transposase_32"/>
    <property type="match status" value="1"/>
</dbReference>
<evidence type="ECO:0000259" key="2">
    <source>
        <dbReference type="Pfam" id="PF20167"/>
    </source>
</evidence>
<dbReference type="OrthoDB" id="1436797at2759"/>
<sequence length="1026" mass="114012">MADLEKNGMQSIVEAIERMKWTKMVTVSEASYPDLVKAFYTCLKIEEDGSLSSTVKGTPIHITYDLLERLFGVSIIGRSGVDSVDIHAKGLGFIGTEYKLKDVKIDINQLNAFNRILHFIAYQILVPRSATFSTYPKADSDMMFWAIQNQDINMAQVIIERMKFAAEMIWDKKNKLNVSLPYAHFLTRIFNHYGIDLKGEVMEKVDQSIRSRNMKKSGCSLVGNLWTKTSVAEGEAIIGEVPEIQQVQDEEAEVRVEEPVAVARRIEEIAPELIKPVGQSSEVETTSTVIASIIEESLATVAHIEGEQEETHEEDITHIPAEDIIMEERQEAVIPEVVAPGHSEDMQMEDAPFQGGPVIQEGADIQGEPTVSAPADKFKEGLVEGTSSADVDIELAVSSGKKGKGVATKSPLLTKKAHRRSKKKKIRVHLKPVIERLNAHGEILCSVQSDISSIFISQSTGVKEIGAVKAELQGMKEESGPPGPAVKESGRPGPSMVESAPIRPLAKESGPLGPLKSRPIGPLAKESGSSGPLESEEEQVRIQEPLEEASVPPEPPVPSSLQTPAPSSPPPSFSAPPAPEPSKKLVPKHISSPTPFPTTSSYSPISSIVIPPPPTFEEPPASSSAGPSSAGPSAPSPPTSFYSLHPPTPPSFITIIPEGARIQGEVIQDIKYEFEEAILRSVLSVSSHVHRMGSSSPTPKKRKVSKNLALSSEPRFPPLWFSFSIENRRRSLYYEFLQKCTFATIFGLPHRNLTEHLTIVLPLSHISKSDQSKIFSIAESETEDQWARGHQSLYRQFVLAKSDRFPPSDHPLTLSEWFFIHHRSTRGPFIQREIKLIRHFQMFHDYQFLNKLPEIQLGQFRGAIAQLQTENPINTSLQVDFATLKLPEVVFLPKLHSLLMNSTVGTIIFERFARVMARIIVCQGAPLAFHRFIFHEYHRGNIKSEVLAPLLSECERLSPFDWEKHYNQATQQLLNLNFSLARSNKPTLSADEFLDLNSINLAQDPFAIWVERYKVYIPLKKDLKQQ</sequence>